<protein>
    <recommendedName>
        <fullName evidence="16">Penicillin-binding protein 2</fullName>
    </recommendedName>
</protein>
<sequence>MGLGGNGNPFTGEACMDRDAKDDEKWAECQRRFRALWILIIVPAVIVVFRLGDMQCRRSAEYLAAGARNRVDTFSTPAPRGRIMDAMGHVMAYDTPSFSVIYARSDRPIDAVAKRLSRVLRVPRTELTRLLKEDGTGSVHTLVASRVSARAVSYIREHQSELPGVRIVSDSIRNYPDADTACHILGYINAIPRHRIEQLVTKEHFPPSTRVGWAGVEGYYDNALRGKPGRIVMEVDSRNVPLHALPDCHDASKGADLVLTLSHTYERTVQNLLAAQVHYLKAHGHRGIDHAMAIAMNPQDGSILALASYPYYKPQWFSQGISYQTYQNGFAPAERNWVTQAPIAPGSTMKPLTALFAYNQHAITLKETIDCNGALKLPNTDGTTIRCWTRHDPLDMAHAIAESCDVYFYQASLRYGRWPPRGNERTSTWLKTDRPQTLHRLEQYSRGFGLGTGTGIDLPEEEIGYLNDSSLQLTDLPYTAIGQNEVYTPLELAVYTAALANGGYRVTPHVVKQVGGVNLRFKRYPIAGIDQVALREVQRGMWMACNDPLGTAYSTFHGAHRDVAYAPAGKTGTAETGVKGFDNAVFIGYAPYHHPRIAIAIVVPGGGHGADSTGPIARGMLDRFFPHKAPAISRNITGKR</sequence>
<keyword evidence="8 11" id="KW-1133">Transmembrane helix</keyword>
<evidence type="ECO:0000256" key="4">
    <source>
        <dbReference type="ARBA" id="ARBA00022475"/>
    </source>
</evidence>
<dbReference type="GO" id="GO:0009252">
    <property type="term" value="P:peptidoglycan biosynthetic process"/>
    <property type="evidence" value="ECO:0007669"/>
    <property type="project" value="UniProtKB-KW"/>
</dbReference>
<comment type="caution">
    <text evidence="14">The sequence shown here is derived from an EMBL/GenBank/DDBJ whole genome shotgun (WGS) entry which is preliminary data.</text>
</comment>
<dbReference type="GO" id="GO:0005886">
    <property type="term" value="C:plasma membrane"/>
    <property type="evidence" value="ECO:0007669"/>
    <property type="project" value="UniProtKB-SubCell"/>
</dbReference>
<dbReference type="InterPro" id="IPR036138">
    <property type="entry name" value="PBP_dimer_sf"/>
</dbReference>
<accession>A0A1V4EUV3</accession>
<dbReference type="PANTHER" id="PTHR30627:SF2">
    <property type="entry name" value="PEPTIDOGLYCAN D,D-TRANSPEPTIDASE MRDA"/>
    <property type="match status" value="1"/>
</dbReference>
<evidence type="ECO:0000256" key="8">
    <source>
        <dbReference type="ARBA" id="ARBA00022989"/>
    </source>
</evidence>
<dbReference type="Gene3D" id="3.90.1310.10">
    <property type="entry name" value="Penicillin-binding protein 2a (Domain 2)"/>
    <property type="match status" value="1"/>
</dbReference>
<keyword evidence="5 11" id="KW-0812">Transmembrane</keyword>
<dbReference type="GO" id="GO:0071555">
    <property type="term" value="P:cell wall organization"/>
    <property type="evidence" value="ECO:0007669"/>
    <property type="project" value="UniProtKB-KW"/>
</dbReference>
<evidence type="ECO:0000256" key="7">
    <source>
        <dbReference type="ARBA" id="ARBA00022984"/>
    </source>
</evidence>
<evidence type="ECO:0000256" key="2">
    <source>
        <dbReference type="ARBA" id="ARBA00004236"/>
    </source>
</evidence>
<keyword evidence="9 11" id="KW-0472">Membrane</keyword>
<dbReference type="Gene3D" id="3.40.710.10">
    <property type="entry name" value="DD-peptidase/beta-lactamase superfamily"/>
    <property type="match status" value="1"/>
</dbReference>
<evidence type="ECO:0000256" key="11">
    <source>
        <dbReference type="SAM" id="Phobius"/>
    </source>
</evidence>
<keyword evidence="4" id="KW-1003">Cell membrane</keyword>
<keyword evidence="7" id="KW-0573">Peptidoglycan synthesis</keyword>
<proteinExistence type="inferred from homology"/>
<feature type="domain" description="Penicillin-binding protein transpeptidase" evidence="12">
    <location>
        <begin position="292"/>
        <end position="619"/>
    </location>
</feature>
<name>A0A1V4EUV3_9BACL</name>
<comment type="subcellular location">
    <subcellularLocation>
        <location evidence="2">Cell membrane</location>
    </subcellularLocation>
    <subcellularLocation>
        <location evidence="1">Membrane</location>
        <topology evidence="1">Single-pass membrane protein</topology>
    </subcellularLocation>
</comment>
<dbReference type="PANTHER" id="PTHR30627">
    <property type="entry name" value="PEPTIDOGLYCAN D,D-TRANSPEPTIDASE"/>
    <property type="match status" value="1"/>
</dbReference>
<dbReference type="Pfam" id="PF00905">
    <property type="entry name" value="Transpeptidase"/>
    <property type="match status" value="1"/>
</dbReference>
<dbReference type="InterPro" id="IPR001460">
    <property type="entry name" value="PCN-bd_Tpept"/>
</dbReference>
<dbReference type="InterPro" id="IPR012338">
    <property type="entry name" value="Beta-lactam/transpept-like"/>
</dbReference>
<dbReference type="GO" id="GO:0008658">
    <property type="term" value="F:penicillin binding"/>
    <property type="evidence" value="ECO:0007669"/>
    <property type="project" value="InterPro"/>
</dbReference>
<evidence type="ECO:0000256" key="9">
    <source>
        <dbReference type="ARBA" id="ARBA00023136"/>
    </source>
</evidence>
<evidence type="ECO:0000256" key="3">
    <source>
        <dbReference type="ARBA" id="ARBA00007171"/>
    </source>
</evidence>
<keyword evidence="15" id="KW-1185">Reference proteome</keyword>
<dbReference type="GO" id="GO:0071972">
    <property type="term" value="F:peptidoglycan L,D-transpeptidase activity"/>
    <property type="evidence" value="ECO:0007669"/>
    <property type="project" value="TreeGrafter"/>
</dbReference>
<evidence type="ECO:0000259" key="13">
    <source>
        <dbReference type="Pfam" id="PF03717"/>
    </source>
</evidence>
<feature type="transmembrane region" description="Helical" evidence="11">
    <location>
        <begin position="35"/>
        <end position="52"/>
    </location>
</feature>
<gene>
    <name evidence="14" type="ORF">B2M26_06000</name>
</gene>
<dbReference type="Pfam" id="PF03717">
    <property type="entry name" value="PBP_dimer"/>
    <property type="match status" value="1"/>
</dbReference>
<keyword evidence="10" id="KW-0961">Cell wall biogenesis/degradation</keyword>
<dbReference type="SUPFAM" id="SSF56519">
    <property type="entry name" value="Penicillin binding protein dimerisation domain"/>
    <property type="match status" value="1"/>
</dbReference>
<dbReference type="SUPFAM" id="SSF56601">
    <property type="entry name" value="beta-lactamase/transpeptidase-like"/>
    <property type="match status" value="1"/>
</dbReference>
<evidence type="ECO:0000256" key="5">
    <source>
        <dbReference type="ARBA" id="ARBA00022692"/>
    </source>
</evidence>
<evidence type="ECO:0000256" key="10">
    <source>
        <dbReference type="ARBA" id="ARBA00023316"/>
    </source>
</evidence>
<dbReference type="AlphaFoldDB" id="A0A1V4EUV3"/>
<comment type="similarity">
    <text evidence="3">Belongs to the transpeptidase family.</text>
</comment>
<dbReference type="GO" id="GO:0008360">
    <property type="term" value="P:regulation of cell shape"/>
    <property type="evidence" value="ECO:0007669"/>
    <property type="project" value="UniProtKB-KW"/>
</dbReference>
<evidence type="ECO:0008006" key="16">
    <source>
        <dbReference type="Google" id="ProtNLM"/>
    </source>
</evidence>
<keyword evidence="6" id="KW-0133">Cell shape</keyword>
<dbReference type="InterPro" id="IPR050515">
    <property type="entry name" value="Beta-lactam/transpept"/>
</dbReference>
<evidence type="ECO:0000313" key="14">
    <source>
        <dbReference type="EMBL" id="OPG16428.1"/>
    </source>
</evidence>
<evidence type="ECO:0000256" key="1">
    <source>
        <dbReference type="ARBA" id="ARBA00004167"/>
    </source>
</evidence>
<evidence type="ECO:0000259" key="12">
    <source>
        <dbReference type="Pfam" id="PF00905"/>
    </source>
</evidence>
<reference evidence="14 15" key="1">
    <citation type="submission" date="2017-02" db="EMBL/GenBank/DDBJ databases">
        <title>Draft genome of Acidibacillus ferrooxidans Huett2.</title>
        <authorList>
            <person name="Schopf S."/>
        </authorList>
    </citation>
    <scope>NUCLEOTIDE SEQUENCE [LARGE SCALE GENOMIC DNA]</scope>
    <source>
        <strain evidence="14 15">Huett2</strain>
    </source>
</reference>
<dbReference type="Proteomes" id="UP000190229">
    <property type="component" value="Unassembled WGS sequence"/>
</dbReference>
<evidence type="ECO:0000256" key="6">
    <source>
        <dbReference type="ARBA" id="ARBA00022960"/>
    </source>
</evidence>
<feature type="domain" description="Penicillin-binding protein dimerisation" evidence="13">
    <location>
        <begin position="76"/>
        <end position="241"/>
    </location>
</feature>
<evidence type="ECO:0000313" key="15">
    <source>
        <dbReference type="Proteomes" id="UP000190229"/>
    </source>
</evidence>
<dbReference type="InterPro" id="IPR005311">
    <property type="entry name" value="PBP_dimer"/>
</dbReference>
<organism evidence="14 15">
    <name type="scientific">Ferroacidibacillus organovorans</name>
    <dbReference type="NCBI Taxonomy" id="1765683"/>
    <lineage>
        <taxon>Bacteria</taxon>
        <taxon>Bacillati</taxon>
        <taxon>Bacillota</taxon>
        <taxon>Bacilli</taxon>
        <taxon>Bacillales</taxon>
        <taxon>Alicyclobacillaceae</taxon>
        <taxon>Ferroacidibacillus</taxon>
    </lineage>
</organism>
<dbReference type="EMBL" id="MWPS01000016">
    <property type="protein sequence ID" value="OPG16428.1"/>
    <property type="molecule type" value="Genomic_DNA"/>
</dbReference>